<keyword evidence="12" id="KW-0808">Transferase</keyword>
<dbReference type="GO" id="GO:0004714">
    <property type="term" value="F:transmembrane receptor protein tyrosine kinase activity"/>
    <property type="evidence" value="ECO:0007669"/>
    <property type="project" value="UniProtKB-EC"/>
</dbReference>
<dbReference type="GO" id="GO:0003677">
    <property type="term" value="F:DNA binding"/>
    <property type="evidence" value="ECO:0007669"/>
    <property type="project" value="UniProtKB-KW"/>
</dbReference>
<dbReference type="GO" id="GO:0005634">
    <property type="term" value="C:nucleus"/>
    <property type="evidence" value="ECO:0007669"/>
    <property type="project" value="UniProtKB-SubCell"/>
</dbReference>
<evidence type="ECO:0000256" key="5">
    <source>
        <dbReference type="ARBA" id="ARBA00023015"/>
    </source>
</evidence>
<keyword evidence="4" id="KW-0862">Zinc</keyword>
<evidence type="ECO:0000256" key="8">
    <source>
        <dbReference type="ARBA" id="ARBA00023242"/>
    </source>
</evidence>
<keyword evidence="7" id="KW-0804">Transcription</keyword>
<evidence type="ECO:0000256" key="6">
    <source>
        <dbReference type="ARBA" id="ARBA00023125"/>
    </source>
</evidence>
<evidence type="ECO:0000256" key="1">
    <source>
        <dbReference type="ARBA" id="ARBA00004123"/>
    </source>
</evidence>
<evidence type="ECO:0000256" key="2">
    <source>
        <dbReference type="ARBA" id="ARBA00022723"/>
    </source>
</evidence>
<sequence>MESWSYASERKSLLFSDIDSQLDGLARKREVSSGWDMKSLCNFDNMLVRNREAYESMELGFPNMMRKSLSSNPSLGILSGENGNDSSKRVPSATCMITSSSFFGEMESESRLSNSVIHSDSQKLSLIDLKLGQLADWRENKNSMFPKERSVLSSTGSSLPAKRARTTNLCSQTHVCQVHGCNKDLSSSKDYHKRHKVCDVHSKTAKVVVNGIEQRFCQQCSRFHLLAEFDDGKRSCRKRLAGHNERRRKLQLDTHGKPQKLLQYYQGARFLGTSLPKRTSFVFGDILPGGSYTQEEGYDQVNQYRHIKLEEEPIYGPQSAMAIASGQSLPKSFLYLHGKEKQYPSRFFSSETDYTVLDTAPTAKVLSGVSNSSCALSLLSAQSQNLSGHSTGIPMASSLIIQGTHDHHSIDQNSGKPSAVSVVEKFAPSGFYSSGMKSVEVGQRGAPVISDACNSVDFESHTDGIFQRSSQYCISPEHGPTVDLLQLSSHFQRVEQQRNSVLAEQENNVFYCFQNM</sequence>
<dbReference type="Pfam" id="PF03110">
    <property type="entry name" value="SBP"/>
    <property type="match status" value="1"/>
</dbReference>
<feature type="domain" description="SBP-type" evidence="11">
    <location>
        <begin position="173"/>
        <end position="250"/>
    </location>
</feature>
<keyword evidence="8" id="KW-0539">Nucleus</keyword>
<dbReference type="InterPro" id="IPR004333">
    <property type="entry name" value="SBP_dom"/>
</dbReference>
<evidence type="ECO:0000256" key="3">
    <source>
        <dbReference type="ARBA" id="ARBA00022771"/>
    </source>
</evidence>
<keyword evidence="6" id="KW-0238">DNA-binding</keyword>
<gene>
    <name evidence="12" type="ORF">Din_026917</name>
</gene>
<dbReference type="SUPFAM" id="SSF103612">
    <property type="entry name" value="SBT domain"/>
    <property type="match status" value="1"/>
</dbReference>
<dbReference type="PANTHER" id="PTHR31251:SF102">
    <property type="entry name" value="SBP-TYPE DOMAIN-CONTAINING PROTEIN"/>
    <property type="match status" value="1"/>
</dbReference>
<evidence type="ECO:0000256" key="9">
    <source>
        <dbReference type="ARBA" id="ARBA00056472"/>
    </source>
</evidence>
<comment type="subcellular location">
    <subcellularLocation>
        <location evidence="1">Nucleus</location>
    </subcellularLocation>
</comment>
<dbReference type="EC" id="2.7.11.1" evidence="12"/>
<dbReference type="EMBL" id="GHES01026917">
    <property type="protein sequence ID" value="MPA57476.1"/>
    <property type="molecule type" value="Transcribed_RNA"/>
</dbReference>
<evidence type="ECO:0000256" key="10">
    <source>
        <dbReference type="PROSITE-ProRule" id="PRU00470"/>
    </source>
</evidence>
<organism evidence="12">
    <name type="scientific">Davidia involucrata</name>
    <name type="common">Dove tree</name>
    <dbReference type="NCBI Taxonomy" id="16924"/>
    <lineage>
        <taxon>Eukaryota</taxon>
        <taxon>Viridiplantae</taxon>
        <taxon>Streptophyta</taxon>
        <taxon>Embryophyta</taxon>
        <taxon>Tracheophyta</taxon>
        <taxon>Spermatophyta</taxon>
        <taxon>Magnoliopsida</taxon>
        <taxon>eudicotyledons</taxon>
        <taxon>Gunneridae</taxon>
        <taxon>Pentapetalae</taxon>
        <taxon>asterids</taxon>
        <taxon>Cornales</taxon>
        <taxon>Nyssaceae</taxon>
        <taxon>Davidia</taxon>
    </lineage>
</organism>
<dbReference type="EC" id="2.7.10.1" evidence="12"/>
<keyword evidence="3 10" id="KW-0863">Zinc-finger</keyword>
<dbReference type="Gene3D" id="4.10.1100.10">
    <property type="entry name" value="Transcription factor, SBP-box domain"/>
    <property type="match status" value="1"/>
</dbReference>
<dbReference type="PROSITE" id="PS51141">
    <property type="entry name" value="ZF_SBP"/>
    <property type="match status" value="1"/>
</dbReference>
<accession>A0A5B7ANR7</accession>
<dbReference type="InterPro" id="IPR044817">
    <property type="entry name" value="SBP-like"/>
</dbReference>
<comment type="function">
    <text evidence="9">Probable transcriptional factor. Binds to the promoter of the SQUAMOSA gene.</text>
</comment>
<dbReference type="GO" id="GO:0008270">
    <property type="term" value="F:zinc ion binding"/>
    <property type="evidence" value="ECO:0007669"/>
    <property type="project" value="UniProtKB-KW"/>
</dbReference>
<dbReference type="GO" id="GO:0004674">
    <property type="term" value="F:protein serine/threonine kinase activity"/>
    <property type="evidence" value="ECO:0007669"/>
    <property type="project" value="UniProtKB-EC"/>
</dbReference>
<reference evidence="12" key="1">
    <citation type="submission" date="2019-08" db="EMBL/GenBank/DDBJ databases">
        <title>Reference gene set and small RNA set construction with multiple tissues from Davidia involucrata Baill.</title>
        <authorList>
            <person name="Yang H."/>
            <person name="Zhou C."/>
            <person name="Li G."/>
            <person name="Wang J."/>
            <person name="Gao P."/>
            <person name="Wang M."/>
            <person name="Wang R."/>
            <person name="Zhao Y."/>
        </authorList>
    </citation>
    <scope>NUCLEOTIDE SEQUENCE</scope>
    <source>
        <tissue evidence="12">Mixed with DoveR01_LX</tissue>
    </source>
</reference>
<dbReference type="FunFam" id="4.10.1100.10:FF:000001">
    <property type="entry name" value="Squamosa promoter-binding-like protein 14"/>
    <property type="match status" value="1"/>
</dbReference>
<keyword evidence="2" id="KW-0479">Metal-binding</keyword>
<dbReference type="AlphaFoldDB" id="A0A5B7ANR7"/>
<keyword evidence="5" id="KW-0805">Transcription regulation</keyword>
<evidence type="ECO:0000313" key="12">
    <source>
        <dbReference type="EMBL" id="MPA57476.1"/>
    </source>
</evidence>
<evidence type="ECO:0000259" key="11">
    <source>
        <dbReference type="PROSITE" id="PS51141"/>
    </source>
</evidence>
<evidence type="ECO:0000256" key="4">
    <source>
        <dbReference type="ARBA" id="ARBA00022833"/>
    </source>
</evidence>
<name>A0A5B7ANR7_DAVIN</name>
<dbReference type="PANTHER" id="PTHR31251">
    <property type="entry name" value="SQUAMOSA PROMOTER-BINDING-LIKE PROTEIN 4"/>
    <property type="match status" value="1"/>
</dbReference>
<dbReference type="InterPro" id="IPR036893">
    <property type="entry name" value="SBP_sf"/>
</dbReference>
<proteinExistence type="predicted"/>
<protein>
    <submittedName>
        <fullName evidence="12">Putative squamosa promoter-binding-like protein 6 isoform X1</fullName>
        <ecNumber evidence="12">2.7.10.1</ecNumber>
        <ecNumber evidence="12">2.7.11.1</ecNumber>
    </submittedName>
</protein>
<evidence type="ECO:0000256" key="7">
    <source>
        <dbReference type="ARBA" id="ARBA00023163"/>
    </source>
</evidence>